<dbReference type="GO" id="GO:0005525">
    <property type="term" value="F:GTP binding"/>
    <property type="evidence" value="ECO:0007669"/>
    <property type="project" value="UniProtKB-KW"/>
</dbReference>
<evidence type="ECO:0000256" key="2">
    <source>
        <dbReference type="ARBA" id="ARBA00022540"/>
    </source>
</evidence>
<dbReference type="InterPro" id="IPR005225">
    <property type="entry name" value="Small_GTP-bd"/>
</dbReference>
<dbReference type="AlphaFoldDB" id="A0A6F9DKT5"/>
<keyword evidence="2 7" id="KW-0396">Initiation factor</keyword>
<dbReference type="InterPro" id="IPR027417">
    <property type="entry name" value="P-loop_NTPase"/>
</dbReference>
<dbReference type="Gene3D" id="3.40.50.300">
    <property type="entry name" value="P-loop containing nucleotide triphosphate hydrolases"/>
    <property type="match status" value="1"/>
</dbReference>
<dbReference type="InterPro" id="IPR000795">
    <property type="entry name" value="T_Tr_GTP-bd_dom"/>
</dbReference>
<dbReference type="SUPFAM" id="SSF52156">
    <property type="entry name" value="Initiation factor IF2/eIF5b, domain 3"/>
    <property type="match status" value="1"/>
</dbReference>
<dbReference type="Gene3D" id="2.40.30.10">
    <property type="entry name" value="Translation factors"/>
    <property type="match status" value="2"/>
</dbReference>
<evidence type="ECO:0000256" key="4">
    <source>
        <dbReference type="ARBA" id="ARBA00022917"/>
    </source>
</evidence>
<organism evidence="7">
    <name type="scientific">Phallusia mammillata</name>
    <dbReference type="NCBI Taxonomy" id="59560"/>
    <lineage>
        <taxon>Eukaryota</taxon>
        <taxon>Metazoa</taxon>
        <taxon>Chordata</taxon>
        <taxon>Tunicata</taxon>
        <taxon>Ascidiacea</taxon>
        <taxon>Phlebobranchia</taxon>
        <taxon>Ascidiidae</taxon>
        <taxon>Phallusia</taxon>
    </lineage>
</organism>
<dbReference type="EMBL" id="LR788192">
    <property type="protein sequence ID" value="CAB3264054.1"/>
    <property type="molecule type" value="mRNA"/>
</dbReference>
<keyword evidence="5" id="KW-0342">GTP-binding</keyword>
<dbReference type="Gene3D" id="3.40.50.10050">
    <property type="entry name" value="Translation initiation factor IF- 2, domain 3"/>
    <property type="match status" value="1"/>
</dbReference>
<protein>
    <submittedName>
        <fullName evidence="7">Translation initiation factor IF-2, mitochondrial</fullName>
    </submittedName>
</protein>
<evidence type="ECO:0000313" key="7">
    <source>
        <dbReference type="EMBL" id="CAB3264054.1"/>
    </source>
</evidence>
<dbReference type="InterPro" id="IPR023115">
    <property type="entry name" value="TIF_IF2_dom3"/>
</dbReference>
<dbReference type="PROSITE" id="PS51722">
    <property type="entry name" value="G_TR_2"/>
    <property type="match status" value="1"/>
</dbReference>
<comment type="similarity">
    <text evidence="1">Belongs to the TRAFAC class translation factor GTPase superfamily. Classic translation factor GTPase family. IF-2 subfamily.</text>
</comment>
<dbReference type="InterPro" id="IPR015760">
    <property type="entry name" value="TIF_IF2"/>
</dbReference>
<dbReference type="InterPro" id="IPR036925">
    <property type="entry name" value="TIF_IF2_dom3_sf"/>
</dbReference>
<proteinExistence type="evidence at transcript level"/>
<keyword evidence="4" id="KW-0648">Protein biosynthesis</keyword>
<dbReference type="GO" id="GO:0003924">
    <property type="term" value="F:GTPase activity"/>
    <property type="evidence" value="ECO:0007669"/>
    <property type="project" value="InterPro"/>
</dbReference>
<dbReference type="Pfam" id="PF11987">
    <property type="entry name" value="IF-2"/>
    <property type="match status" value="1"/>
</dbReference>
<dbReference type="CDD" id="cd01887">
    <property type="entry name" value="IF2_eIF5B"/>
    <property type="match status" value="1"/>
</dbReference>
<dbReference type="FunFam" id="3.40.50.300:FF:000019">
    <property type="entry name" value="Translation initiation factor IF-2"/>
    <property type="match status" value="1"/>
</dbReference>
<dbReference type="Pfam" id="PF22042">
    <property type="entry name" value="EF-G_D2"/>
    <property type="match status" value="1"/>
</dbReference>
<dbReference type="PANTHER" id="PTHR43381:SF20">
    <property type="entry name" value="TRANSLATION INITIATION FACTOR IF-2, MITOCHONDRIAL"/>
    <property type="match status" value="1"/>
</dbReference>
<gene>
    <name evidence="7" type="primary">Mtif2</name>
</gene>
<reference evidence="7" key="1">
    <citation type="submission" date="2020-04" db="EMBL/GenBank/DDBJ databases">
        <authorList>
            <person name="Neveu A P."/>
        </authorList>
    </citation>
    <scope>NUCLEOTIDE SEQUENCE</scope>
    <source>
        <tissue evidence="7">Whole embryo</tissue>
    </source>
</reference>
<dbReference type="InterPro" id="IPR009000">
    <property type="entry name" value="Transl_B-barrel_sf"/>
</dbReference>
<dbReference type="InterPro" id="IPR053905">
    <property type="entry name" value="EF-G-like_DII"/>
</dbReference>
<dbReference type="SUPFAM" id="SSF52540">
    <property type="entry name" value="P-loop containing nucleoside triphosphate hydrolases"/>
    <property type="match status" value="1"/>
</dbReference>
<sequence length="711" mass="79126">MFHMVKKLTTMTCKCQSFNRSTKLLNTQLFKARDANVSMQAIRCLSTTNARPAKRKQNPAKVLSYSLKKARLYKETRKTRVIEVRKNMMVHQLAEAANVKPELIVEAADILGRKVYFSTVLTDFGFLCEIVKKLGLRRKLEGGGKTFEKTLLADKDECRSPKPHDMSSFPHRPPIITIMGHVDHGKTTLLDYLRKTTVAEKEAGGITQKIGAFSVKLNEEKNITFLDTPGHAAFTAMRQRGAQLTDIVVLVVAADDGIMEQTEESIRMANESKVPIIVAINKCDSKNAKPEKVIKQLVHHNLEPEKAGGKTQVIQISAKTGMGISNLVESILLEAEMMDLRADPSARVEGVIVESNKSKTHGPVGSVVVQQGILKRGMWLTAGTAFARVKFITDENNKQMSEASPGAAVNIVGWKSLPPVGEIMLQVNTEFRAKEVTQYRSKLQSMEQLDEDWKKISKIRQKEKEMYVEMKMKGLRKQQSRFLLNEKSNSLFTTTHDVPQLNIIVKADVEGSLDAIMQVLKTYDCTDLCELNVISSGVGGMTENDLISAKAFSGSIILFNQSASEEQLKSATRHSVPVQQFDVIYHLVDHLKETLEDLIEERDSRVLAEASVLDTFRYKMKNGEKKLVAGCSINTGQFDVSGTYAIVRNGEIIHEGELSSIQKKSLSVKTVKSGDECGIVFLDSSAAPQPGDVIQQIEYFKKELTWSPPGF</sequence>
<dbReference type="FunFam" id="3.40.50.10050:FF:000001">
    <property type="entry name" value="Translation initiation factor IF-2"/>
    <property type="match status" value="1"/>
</dbReference>
<dbReference type="PANTHER" id="PTHR43381">
    <property type="entry name" value="TRANSLATION INITIATION FACTOR IF-2-RELATED"/>
    <property type="match status" value="1"/>
</dbReference>
<dbReference type="NCBIfam" id="TIGR00231">
    <property type="entry name" value="small_GTP"/>
    <property type="match status" value="1"/>
</dbReference>
<evidence type="ECO:0000259" key="6">
    <source>
        <dbReference type="PROSITE" id="PS51722"/>
    </source>
</evidence>
<evidence type="ECO:0000256" key="3">
    <source>
        <dbReference type="ARBA" id="ARBA00022741"/>
    </source>
</evidence>
<feature type="domain" description="Tr-type G" evidence="6">
    <location>
        <begin position="171"/>
        <end position="341"/>
    </location>
</feature>
<name>A0A6F9DKT5_9ASCI</name>
<dbReference type="SUPFAM" id="SSF50447">
    <property type="entry name" value="Translation proteins"/>
    <property type="match status" value="2"/>
</dbReference>
<keyword evidence="3" id="KW-0547">Nucleotide-binding</keyword>
<accession>A0A6F9DKT5</accession>
<dbReference type="GO" id="GO:0005737">
    <property type="term" value="C:cytoplasm"/>
    <property type="evidence" value="ECO:0007669"/>
    <property type="project" value="TreeGrafter"/>
</dbReference>
<evidence type="ECO:0000256" key="1">
    <source>
        <dbReference type="ARBA" id="ARBA00007733"/>
    </source>
</evidence>
<dbReference type="Pfam" id="PF00009">
    <property type="entry name" value="GTP_EFTU"/>
    <property type="match status" value="1"/>
</dbReference>
<dbReference type="GO" id="GO:0003743">
    <property type="term" value="F:translation initiation factor activity"/>
    <property type="evidence" value="ECO:0007669"/>
    <property type="project" value="UniProtKB-KW"/>
</dbReference>
<evidence type="ECO:0000256" key="5">
    <source>
        <dbReference type="ARBA" id="ARBA00023134"/>
    </source>
</evidence>